<dbReference type="OrthoDB" id="9816564at2"/>
<accession>A0A261T932</accession>
<proteinExistence type="predicted"/>
<gene>
    <name evidence="2" type="ORF">CAL25_21525</name>
</gene>
<evidence type="ECO:0000256" key="1">
    <source>
        <dbReference type="SAM" id="MobiDB-lite"/>
    </source>
</evidence>
<dbReference type="AlphaFoldDB" id="A0A261T932"/>
<evidence type="ECO:0000313" key="2">
    <source>
        <dbReference type="EMBL" id="OZI45807.1"/>
    </source>
</evidence>
<sequence length="406" mass="44390">MRTPFFSFMQGGFECSCHRFPDGRQLDLIASTHHDLHAMRDYAAAAHHGLRTVRDGVRWHRVAATPGAYDWRSLLPQVAAANANGVQVIWDLCHYGWPHWLDIWSPRFPEAFARFAGATARLLREESALQPMYCPINEMSYWSWAAGDMAHFGPMAYGRGRELKRQLARAAIQASAAIQEVDPGARLITAEPLIAVHPGLEDDPAAGGPAAGDPAAGDPAAGGPAAAHEANQAQFEAWDMVAGRSDPDLGGHEKLLDVVAVNFYPHNQWRLNGPTVWPGEAGYRPLRALLQQVHDRYDRPVLLAETGAEGDARAPWLAYVADEVVAALGAGVPVAGICLYPVTDYPGWEDDRHCPTGLLGLADGGGERQVHPALSLELRRQTERFRLLRRRDVNRAAPDLAGLLRA</sequence>
<feature type="compositionally biased region" description="Low complexity" evidence="1">
    <location>
        <begin position="205"/>
        <end position="227"/>
    </location>
</feature>
<comment type="caution">
    <text evidence="2">The sequence shown here is derived from an EMBL/GenBank/DDBJ whole genome shotgun (WGS) entry which is preliminary data.</text>
</comment>
<dbReference type="Gene3D" id="3.20.20.80">
    <property type="entry name" value="Glycosidases"/>
    <property type="match status" value="2"/>
</dbReference>
<reference evidence="2 3" key="1">
    <citation type="submission" date="2017-05" db="EMBL/GenBank/DDBJ databases">
        <title>Complete and WGS of Bordetella genogroups.</title>
        <authorList>
            <person name="Spilker T."/>
            <person name="LiPuma J."/>
        </authorList>
    </citation>
    <scope>NUCLEOTIDE SEQUENCE [LARGE SCALE GENOMIC DNA]</scope>
    <source>
        <strain evidence="2 3">AU10456</strain>
    </source>
</reference>
<dbReference type="Proteomes" id="UP000216913">
    <property type="component" value="Unassembled WGS sequence"/>
</dbReference>
<dbReference type="RefSeq" id="WP_141217968.1">
    <property type="nucleotide sequence ID" value="NZ_NEVP01000012.1"/>
</dbReference>
<dbReference type="InterPro" id="IPR017853">
    <property type="entry name" value="GH"/>
</dbReference>
<organism evidence="2 3">
    <name type="scientific">Bordetella genomosp. 5</name>
    <dbReference type="NCBI Taxonomy" id="1395608"/>
    <lineage>
        <taxon>Bacteria</taxon>
        <taxon>Pseudomonadati</taxon>
        <taxon>Pseudomonadota</taxon>
        <taxon>Betaproteobacteria</taxon>
        <taxon>Burkholderiales</taxon>
        <taxon>Alcaligenaceae</taxon>
        <taxon>Bordetella</taxon>
    </lineage>
</organism>
<feature type="region of interest" description="Disordered" evidence="1">
    <location>
        <begin position="198"/>
        <end position="229"/>
    </location>
</feature>
<dbReference type="SUPFAM" id="SSF51445">
    <property type="entry name" value="(Trans)glycosidases"/>
    <property type="match status" value="1"/>
</dbReference>
<protein>
    <submittedName>
        <fullName evidence="2">Beta-glucosidase</fullName>
    </submittedName>
</protein>
<dbReference type="EMBL" id="NEVP01000012">
    <property type="protein sequence ID" value="OZI45807.1"/>
    <property type="molecule type" value="Genomic_DNA"/>
</dbReference>
<evidence type="ECO:0000313" key="3">
    <source>
        <dbReference type="Proteomes" id="UP000216913"/>
    </source>
</evidence>
<keyword evidence="3" id="KW-1185">Reference proteome</keyword>
<name>A0A261T932_9BORD</name>